<keyword evidence="4" id="KW-1185">Reference proteome</keyword>
<gene>
    <name evidence="3" type="ORF">HHL11_23565</name>
</gene>
<dbReference type="RefSeq" id="WP_169420988.1">
    <property type="nucleotide sequence ID" value="NZ_JABBFX010000002.1"/>
</dbReference>
<evidence type="ECO:0000256" key="1">
    <source>
        <dbReference type="ARBA" id="ARBA00006987"/>
    </source>
</evidence>
<accession>A0A848H9R7</accession>
<proteinExistence type="inferred from homology"/>
<comment type="similarity">
    <text evidence="1">Belongs to the UPF0065 (bug) family.</text>
</comment>
<dbReference type="AlphaFoldDB" id="A0A848H9R7"/>
<dbReference type="PANTHER" id="PTHR42928">
    <property type="entry name" value="TRICARBOXYLATE-BINDING PROTEIN"/>
    <property type="match status" value="1"/>
</dbReference>
<evidence type="ECO:0000313" key="3">
    <source>
        <dbReference type="EMBL" id="NML46742.1"/>
    </source>
</evidence>
<dbReference type="PIRSF" id="PIRSF017082">
    <property type="entry name" value="YflP"/>
    <property type="match status" value="1"/>
</dbReference>
<comment type="caution">
    <text evidence="3">The sequence shown here is derived from an EMBL/GenBank/DDBJ whole genome shotgun (WGS) entry which is preliminary data.</text>
</comment>
<name>A0A848H9R7_9BURK</name>
<reference evidence="3 4" key="1">
    <citation type="submission" date="2020-04" db="EMBL/GenBank/DDBJ databases">
        <title>Ramlibacter sp. G-1-2-2 isolated from soil.</title>
        <authorList>
            <person name="Dahal R.H."/>
        </authorList>
    </citation>
    <scope>NUCLEOTIDE SEQUENCE [LARGE SCALE GENOMIC DNA]</scope>
    <source>
        <strain evidence="3 4">G-1-2-2</strain>
    </source>
</reference>
<dbReference type="Pfam" id="PF03401">
    <property type="entry name" value="TctC"/>
    <property type="match status" value="1"/>
</dbReference>
<sequence>MRPFHPGARVALAVSLAVASMATAAADKWPSHTIRLVVPYAAGGPSDAAGRFIADGLSRELGQSVVVDNKPGGGASIGAAAVAHAQPDGYTFLLGHRASVSFTPQVRKVDYDPRKDLTPVAAFSTNFTLLVARKDFPASNMAQLKALAAAKPDSVTCGTAGQGSGSHIACELLAEMLGTKLLIVHYKGSSEATTDILGGRVDMMFDPSSLQYVKAGKMRILGARGKGNGRFTAELPDVPSFAEQGYPDISDAVWVGLMAPGGTDPAIIKRVAAAMEKVANAPDTAAKLLPVSQYPAFVGTEELRKEIPADLDYYAKLIKKLNLRVD</sequence>
<protein>
    <submittedName>
        <fullName evidence="3">Tripartite tricarboxylate transporter substrate binding protein</fullName>
    </submittedName>
</protein>
<dbReference type="CDD" id="cd07012">
    <property type="entry name" value="PBP2_Bug_TTT"/>
    <property type="match status" value="1"/>
</dbReference>
<keyword evidence="2" id="KW-0732">Signal</keyword>
<dbReference type="Gene3D" id="3.40.190.10">
    <property type="entry name" value="Periplasmic binding protein-like II"/>
    <property type="match status" value="1"/>
</dbReference>
<dbReference type="PANTHER" id="PTHR42928:SF5">
    <property type="entry name" value="BLR1237 PROTEIN"/>
    <property type="match status" value="1"/>
</dbReference>
<organism evidence="3 4">
    <name type="scientific">Ramlibacter agri</name>
    <dbReference type="NCBI Taxonomy" id="2728837"/>
    <lineage>
        <taxon>Bacteria</taxon>
        <taxon>Pseudomonadati</taxon>
        <taxon>Pseudomonadota</taxon>
        <taxon>Betaproteobacteria</taxon>
        <taxon>Burkholderiales</taxon>
        <taxon>Comamonadaceae</taxon>
        <taxon>Ramlibacter</taxon>
    </lineage>
</organism>
<dbReference type="InterPro" id="IPR042100">
    <property type="entry name" value="Bug_dom1"/>
</dbReference>
<feature type="signal peptide" evidence="2">
    <location>
        <begin position="1"/>
        <end position="25"/>
    </location>
</feature>
<evidence type="ECO:0000256" key="2">
    <source>
        <dbReference type="SAM" id="SignalP"/>
    </source>
</evidence>
<dbReference type="EMBL" id="JABBFX010000002">
    <property type="protein sequence ID" value="NML46742.1"/>
    <property type="molecule type" value="Genomic_DNA"/>
</dbReference>
<dbReference type="Proteomes" id="UP000541185">
    <property type="component" value="Unassembled WGS sequence"/>
</dbReference>
<dbReference type="InterPro" id="IPR005064">
    <property type="entry name" value="BUG"/>
</dbReference>
<dbReference type="SUPFAM" id="SSF53850">
    <property type="entry name" value="Periplasmic binding protein-like II"/>
    <property type="match status" value="1"/>
</dbReference>
<feature type="chain" id="PRO_5032327830" evidence="2">
    <location>
        <begin position="26"/>
        <end position="326"/>
    </location>
</feature>
<dbReference type="Gene3D" id="3.40.190.150">
    <property type="entry name" value="Bordetella uptake gene, domain 1"/>
    <property type="match status" value="1"/>
</dbReference>
<evidence type="ECO:0000313" key="4">
    <source>
        <dbReference type="Proteomes" id="UP000541185"/>
    </source>
</evidence>